<evidence type="ECO:0000313" key="2">
    <source>
        <dbReference type="EMBL" id="KAF3334822.1"/>
    </source>
</evidence>
<dbReference type="Proteomes" id="UP000623129">
    <property type="component" value="Unassembled WGS sequence"/>
</dbReference>
<organism evidence="2 3">
    <name type="scientific">Carex littledalei</name>
    <dbReference type="NCBI Taxonomy" id="544730"/>
    <lineage>
        <taxon>Eukaryota</taxon>
        <taxon>Viridiplantae</taxon>
        <taxon>Streptophyta</taxon>
        <taxon>Embryophyta</taxon>
        <taxon>Tracheophyta</taxon>
        <taxon>Spermatophyta</taxon>
        <taxon>Magnoliopsida</taxon>
        <taxon>Liliopsida</taxon>
        <taxon>Poales</taxon>
        <taxon>Cyperaceae</taxon>
        <taxon>Cyperoideae</taxon>
        <taxon>Cariceae</taxon>
        <taxon>Carex</taxon>
        <taxon>Carex subgen. Euthyceras</taxon>
    </lineage>
</organism>
<feature type="region of interest" description="Disordered" evidence="1">
    <location>
        <begin position="28"/>
        <end position="49"/>
    </location>
</feature>
<dbReference type="AlphaFoldDB" id="A0A833RBA0"/>
<dbReference type="OrthoDB" id="1097853at2759"/>
<sequence length="92" mass="10760">MSSPSSNQKSRRGYRRLLSQQFSFNFSQKHDETKNSSKKNKEKAVDSHPVLKILDAPTKRATSRPEFLRYLEYVKEAGSWDADSERPSIYYK</sequence>
<reference evidence="2" key="1">
    <citation type="submission" date="2020-01" db="EMBL/GenBank/DDBJ databases">
        <title>Genome sequence of Kobresia littledalei, the first chromosome-level genome in the family Cyperaceae.</title>
        <authorList>
            <person name="Qu G."/>
        </authorList>
    </citation>
    <scope>NUCLEOTIDE SEQUENCE</scope>
    <source>
        <strain evidence="2">C.B.Clarke</strain>
        <tissue evidence="2">Leaf</tissue>
    </source>
</reference>
<gene>
    <name evidence="2" type="ORF">FCM35_KLT21426</name>
</gene>
<keyword evidence="3" id="KW-1185">Reference proteome</keyword>
<evidence type="ECO:0000313" key="3">
    <source>
        <dbReference type="Proteomes" id="UP000623129"/>
    </source>
</evidence>
<dbReference type="EMBL" id="SWLB01000009">
    <property type="protein sequence ID" value="KAF3334822.1"/>
    <property type="molecule type" value="Genomic_DNA"/>
</dbReference>
<evidence type="ECO:0000256" key="1">
    <source>
        <dbReference type="SAM" id="MobiDB-lite"/>
    </source>
</evidence>
<proteinExistence type="predicted"/>
<accession>A0A833RBA0</accession>
<protein>
    <submittedName>
        <fullName evidence="2">Uncharacterized protein</fullName>
    </submittedName>
</protein>
<dbReference type="PANTHER" id="PTHR35291:SF3">
    <property type="entry name" value="PROTEIN SHROOM-LIKE"/>
    <property type="match status" value="1"/>
</dbReference>
<comment type="caution">
    <text evidence="2">The sequence shown here is derived from an EMBL/GenBank/DDBJ whole genome shotgun (WGS) entry which is preliminary data.</text>
</comment>
<name>A0A833RBA0_9POAL</name>
<dbReference type="PANTHER" id="PTHR35291">
    <property type="entry name" value="PROTEIN SHROOM-LIKE"/>
    <property type="match status" value="1"/>
</dbReference>